<feature type="region of interest" description="Disordered" evidence="7">
    <location>
        <begin position="97"/>
        <end position="117"/>
    </location>
</feature>
<dbReference type="PATRIC" id="fig|94132.3.peg.3355"/>
<dbReference type="EMBL" id="CP010951">
    <property type="protein sequence ID" value="AMO24140.1"/>
    <property type="molecule type" value="Genomic_DNA"/>
</dbReference>
<evidence type="ECO:0000256" key="7">
    <source>
        <dbReference type="SAM" id="MobiDB-lite"/>
    </source>
</evidence>
<dbReference type="GO" id="GO:0004713">
    <property type="term" value="F:protein tyrosine kinase activity"/>
    <property type="evidence" value="ECO:0007669"/>
    <property type="project" value="TreeGrafter"/>
</dbReference>
<dbReference type="GO" id="GO:0005886">
    <property type="term" value="C:plasma membrane"/>
    <property type="evidence" value="ECO:0007669"/>
    <property type="project" value="UniProtKB-SubCell"/>
</dbReference>
<name>A0A127JVX8_9BURK</name>
<dbReference type="RefSeq" id="WP_061501570.1">
    <property type="nucleotide sequence ID" value="NZ_CP010951.1"/>
</dbReference>
<dbReference type="PANTHER" id="PTHR32309:SF13">
    <property type="entry name" value="FERRIC ENTEROBACTIN TRANSPORT PROTEIN FEPE"/>
    <property type="match status" value="1"/>
</dbReference>
<accession>A0A127JVX8</accession>
<feature type="coiled-coil region" evidence="6">
    <location>
        <begin position="247"/>
        <end position="295"/>
    </location>
</feature>
<protein>
    <recommendedName>
        <fullName evidence="9">Polysaccharide chain length determinant N-terminal domain-containing protein</fullName>
    </recommendedName>
</protein>
<keyword evidence="11" id="KW-1185">Reference proteome</keyword>
<organism evidence="10 11">
    <name type="scientific">Ramlibacter tataouinensis</name>
    <dbReference type="NCBI Taxonomy" id="94132"/>
    <lineage>
        <taxon>Bacteria</taxon>
        <taxon>Pseudomonadati</taxon>
        <taxon>Pseudomonadota</taxon>
        <taxon>Betaproteobacteria</taxon>
        <taxon>Burkholderiales</taxon>
        <taxon>Comamonadaceae</taxon>
        <taxon>Ramlibacter</taxon>
    </lineage>
</organism>
<keyword evidence="6" id="KW-0175">Coiled coil</keyword>
<evidence type="ECO:0000256" key="8">
    <source>
        <dbReference type="SAM" id="Phobius"/>
    </source>
</evidence>
<comment type="subcellular location">
    <subcellularLocation>
        <location evidence="1">Cell membrane</location>
        <topology evidence="1">Multi-pass membrane protein</topology>
    </subcellularLocation>
</comment>
<dbReference type="Proteomes" id="UP000070433">
    <property type="component" value="Chromosome"/>
</dbReference>
<evidence type="ECO:0000313" key="11">
    <source>
        <dbReference type="Proteomes" id="UP000070433"/>
    </source>
</evidence>
<evidence type="ECO:0000256" key="6">
    <source>
        <dbReference type="SAM" id="Coils"/>
    </source>
</evidence>
<proteinExistence type="predicted"/>
<keyword evidence="5 8" id="KW-0472">Membrane</keyword>
<feature type="compositionally biased region" description="Basic and acidic residues" evidence="7">
    <location>
        <begin position="98"/>
        <end position="109"/>
    </location>
</feature>
<evidence type="ECO:0000256" key="5">
    <source>
        <dbReference type="ARBA" id="ARBA00023136"/>
    </source>
</evidence>
<evidence type="ECO:0000256" key="4">
    <source>
        <dbReference type="ARBA" id="ARBA00022989"/>
    </source>
</evidence>
<feature type="transmembrane region" description="Helical" evidence="8">
    <location>
        <begin position="390"/>
        <end position="409"/>
    </location>
</feature>
<evidence type="ECO:0000256" key="2">
    <source>
        <dbReference type="ARBA" id="ARBA00022475"/>
    </source>
</evidence>
<keyword evidence="4 8" id="KW-1133">Transmembrane helix</keyword>
<gene>
    <name evidence="10" type="ORF">UC35_16445</name>
</gene>
<reference evidence="10 11" key="1">
    <citation type="journal article" date="2014" name="Int. J. Syst. Evol. Microbiol.">
        <title>Ramlibacter solisilvae sp. nov., isolated from forest soil, and emended description of the genus Ramlibacter.</title>
        <authorList>
            <person name="Lee H.J."/>
            <person name="Lee S.H."/>
            <person name="Lee S.S."/>
            <person name="Lee J.S."/>
            <person name="Kim Y."/>
            <person name="Kim S.C."/>
            <person name="Jeon C.O."/>
        </authorList>
    </citation>
    <scope>NUCLEOTIDE SEQUENCE [LARGE SCALE GENOMIC DNA]</scope>
    <source>
        <strain evidence="10 11">5-10</strain>
    </source>
</reference>
<dbReference type="AlphaFoldDB" id="A0A127JVX8"/>
<dbReference type="InterPro" id="IPR003856">
    <property type="entry name" value="LPS_length_determ_N"/>
</dbReference>
<feature type="domain" description="Polysaccharide chain length determinant N-terminal" evidence="9">
    <location>
        <begin position="2"/>
        <end position="87"/>
    </location>
</feature>
<keyword evidence="3 8" id="KW-0812">Transmembrane</keyword>
<dbReference type="InterPro" id="IPR050445">
    <property type="entry name" value="Bact_polysacc_biosynth/exp"/>
</dbReference>
<dbReference type="OrthoDB" id="8559110at2"/>
<dbReference type="PANTHER" id="PTHR32309">
    <property type="entry name" value="TYROSINE-PROTEIN KINASE"/>
    <property type="match status" value="1"/>
</dbReference>
<evidence type="ECO:0000256" key="1">
    <source>
        <dbReference type="ARBA" id="ARBA00004651"/>
    </source>
</evidence>
<sequence>MSLYQLFSILRARRLVAGLILLSTLALALAWILFRPTQYTARAPVLVDITRPDPINPTPVWGNPAPGFMATQIDIVKSDRVAERVLQLLPADQAPMKGLREQAQKKEKNGTSPDRGISQALQERLEVKPARESNVINITWTGRTPAEAARVANAFAQAYLDTTVDLKTDPQRKYTVWFDDQVKEARDRLQKAQQRLADYQQKAGIVSTDERADYETTRLNDLSQQLVALQNRGRTAPAGASDASPLVNNLRQDAARLEAKLAQNSATMGSRHPEMQRLQAELATLRSRMAEESARVGQTAASAAEAAKVRERELVAALAEQKQKVLAMNKQRGDLSLLKSDVDSAQKAFETVSASSAQARLQSMSNQTNVMRLASAVEPLDPAGPTKVQALLIALVAGSILAMAGALLAELANRRVRTVQDLSLVTHLPILATVPAVAPPRYVHPRLSAPASRRLALARSGG</sequence>
<evidence type="ECO:0000259" key="9">
    <source>
        <dbReference type="Pfam" id="PF02706"/>
    </source>
</evidence>
<evidence type="ECO:0000313" key="10">
    <source>
        <dbReference type="EMBL" id="AMO24140.1"/>
    </source>
</evidence>
<evidence type="ECO:0000256" key="3">
    <source>
        <dbReference type="ARBA" id="ARBA00022692"/>
    </source>
</evidence>
<keyword evidence="2" id="KW-1003">Cell membrane</keyword>
<dbReference type="Pfam" id="PF02706">
    <property type="entry name" value="Wzz"/>
    <property type="match status" value="1"/>
</dbReference>